<evidence type="ECO:0000256" key="2">
    <source>
        <dbReference type="ARBA" id="ARBA00022603"/>
    </source>
</evidence>
<protein>
    <recommendedName>
        <fullName evidence="1">site-specific DNA-methyltransferase (adenine-specific)</fullName>
        <ecNumber evidence="1">2.1.1.72</ecNumber>
    </recommendedName>
</protein>
<dbReference type="PRINTS" id="PR00505">
    <property type="entry name" value="D12N6MTFRASE"/>
</dbReference>
<sequence>MYTPLRYPGGKRRLAPYIANLIAAQDRPATTYAEPFAGGAGAALKLLVDERVDRICINDLHTGIASFWKSVFGQTDRFSSAIESCVVTVDEWHRQRAIYLDPQDHDEFTVGFATFFLNRTNRSGILNARPIGGLNQNGNWKIDARFNKPELAGRVRFLGGYRHRVTVTQMDARAFLESLEPESDSTFVYVDPPYVVQGDDLYLDRLTLDDHQELADQLKASTLTWFMTYDANDVIANDLYEGVRCATFNISHTAQHQHIGSEYALFSEDMVVPGLDILPNDLSRWVTV</sequence>
<dbReference type="InterPro" id="IPR012263">
    <property type="entry name" value="M_m6A_EcoRV"/>
</dbReference>
<organism evidence="6 7">
    <name type="scientific">Rarobacter faecitabidus</name>
    <dbReference type="NCBI Taxonomy" id="13243"/>
    <lineage>
        <taxon>Bacteria</taxon>
        <taxon>Bacillati</taxon>
        <taxon>Actinomycetota</taxon>
        <taxon>Actinomycetes</taxon>
        <taxon>Micrococcales</taxon>
        <taxon>Rarobacteraceae</taxon>
        <taxon>Rarobacter</taxon>
    </lineage>
</organism>
<gene>
    <name evidence="6" type="ORF">FB461_1977</name>
</gene>
<comment type="catalytic activity">
    <reaction evidence="5">
        <text>a 2'-deoxyadenosine in DNA + S-adenosyl-L-methionine = an N(6)-methyl-2'-deoxyadenosine in DNA + S-adenosyl-L-homocysteine + H(+)</text>
        <dbReference type="Rhea" id="RHEA:15197"/>
        <dbReference type="Rhea" id="RHEA-COMP:12418"/>
        <dbReference type="Rhea" id="RHEA-COMP:12419"/>
        <dbReference type="ChEBI" id="CHEBI:15378"/>
        <dbReference type="ChEBI" id="CHEBI:57856"/>
        <dbReference type="ChEBI" id="CHEBI:59789"/>
        <dbReference type="ChEBI" id="CHEBI:90615"/>
        <dbReference type="ChEBI" id="CHEBI:90616"/>
        <dbReference type="EC" id="2.1.1.72"/>
    </reaction>
</comment>
<evidence type="ECO:0000256" key="4">
    <source>
        <dbReference type="ARBA" id="ARBA00022691"/>
    </source>
</evidence>
<dbReference type="GO" id="GO:0032259">
    <property type="term" value="P:methylation"/>
    <property type="evidence" value="ECO:0007669"/>
    <property type="project" value="UniProtKB-KW"/>
</dbReference>
<dbReference type="InterPro" id="IPR012327">
    <property type="entry name" value="MeTrfase_D12"/>
</dbReference>
<dbReference type="OrthoDB" id="9805629at2"/>
<comment type="caution">
    <text evidence="6">The sequence shown here is derived from an EMBL/GenBank/DDBJ whole genome shotgun (WGS) entry which is preliminary data.</text>
</comment>
<dbReference type="GO" id="GO:0009307">
    <property type="term" value="P:DNA restriction-modification system"/>
    <property type="evidence" value="ECO:0007669"/>
    <property type="project" value="InterPro"/>
</dbReference>
<dbReference type="PANTHER" id="PTHR30481:SF2">
    <property type="entry name" value="SITE-SPECIFIC DNA-METHYLTRANSFERASE (ADENINE-SPECIFIC)"/>
    <property type="match status" value="1"/>
</dbReference>
<evidence type="ECO:0000313" key="6">
    <source>
        <dbReference type="EMBL" id="TQL58562.1"/>
    </source>
</evidence>
<dbReference type="InterPro" id="IPR002052">
    <property type="entry name" value="DNA_methylase_N6_adenine_CS"/>
</dbReference>
<dbReference type="EMBL" id="VFOS01000003">
    <property type="protein sequence ID" value="TQL58562.1"/>
    <property type="molecule type" value="Genomic_DNA"/>
</dbReference>
<dbReference type="AlphaFoldDB" id="A0A542ZDZ6"/>
<keyword evidence="3" id="KW-0808">Transferase</keyword>
<evidence type="ECO:0000313" key="7">
    <source>
        <dbReference type="Proteomes" id="UP000315389"/>
    </source>
</evidence>
<evidence type="ECO:0000256" key="3">
    <source>
        <dbReference type="ARBA" id="ARBA00022679"/>
    </source>
</evidence>
<reference evidence="6 7" key="1">
    <citation type="submission" date="2019-06" db="EMBL/GenBank/DDBJ databases">
        <title>Sequencing the genomes of 1000 actinobacteria strains.</title>
        <authorList>
            <person name="Klenk H.-P."/>
        </authorList>
    </citation>
    <scope>NUCLEOTIDE SEQUENCE [LARGE SCALE GENOMIC DNA]</scope>
    <source>
        <strain evidence="6 7">DSM 4813</strain>
    </source>
</reference>
<dbReference type="Gene3D" id="3.40.50.150">
    <property type="entry name" value="Vaccinia Virus protein VP39"/>
    <property type="match status" value="2"/>
</dbReference>
<evidence type="ECO:0000256" key="1">
    <source>
        <dbReference type="ARBA" id="ARBA00011900"/>
    </source>
</evidence>
<accession>A0A542ZDZ6</accession>
<dbReference type="InterPro" id="IPR029063">
    <property type="entry name" value="SAM-dependent_MTases_sf"/>
</dbReference>
<evidence type="ECO:0000256" key="5">
    <source>
        <dbReference type="ARBA" id="ARBA00047942"/>
    </source>
</evidence>
<keyword evidence="7" id="KW-1185">Reference proteome</keyword>
<proteinExistence type="predicted"/>
<dbReference type="EC" id="2.1.1.72" evidence="1"/>
<keyword evidence="4" id="KW-0949">S-adenosyl-L-methionine</keyword>
<dbReference type="Pfam" id="PF02086">
    <property type="entry name" value="MethyltransfD12"/>
    <property type="match status" value="1"/>
</dbReference>
<dbReference type="GO" id="GO:0006298">
    <property type="term" value="P:mismatch repair"/>
    <property type="evidence" value="ECO:0007669"/>
    <property type="project" value="TreeGrafter"/>
</dbReference>
<dbReference type="Proteomes" id="UP000315389">
    <property type="component" value="Unassembled WGS sequence"/>
</dbReference>
<dbReference type="GO" id="GO:0009007">
    <property type="term" value="F:site-specific DNA-methyltransferase (adenine-specific) activity"/>
    <property type="evidence" value="ECO:0007669"/>
    <property type="project" value="UniProtKB-EC"/>
</dbReference>
<dbReference type="PROSITE" id="PS00092">
    <property type="entry name" value="N6_MTASE"/>
    <property type="match status" value="1"/>
</dbReference>
<keyword evidence="2 6" id="KW-0489">Methyltransferase</keyword>
<dbReference type="PANTHER" id="PTHR30481">
    <property type="entry name" value="DNA ADENINE METHYLASE"/>
    <property type="match status" value="1"/>
</dbReference>
<name>A0A542ZDZ6_RARFA</name>
<dbReference type="GO" id="GO:1904047">
    <property type="term" value="F:S-adenosyl-L-methionine binding"/>
    <property type="evidence" value="ECO:0007669"/>
    <property type="project" value="TreeGrafter"/>
</dbReference>
<dbReference type="SUPFAM" id="SSF53335">
    <property type="entry name" value="S-adenosyl-L-methionine-dependent methyltransferases"/>
    <property type="match status" value="1"/>
</dbReference>
<dbReference type="GO" id="GO:0043565">
    <property type="term" value="F:sequence-specific DNA binding"/>
    <property type="evidence" value="ECO:0007669"/>
    <property type="project" value="TreeGrafter"/>
</dbReference>
<dbReference type="PIRSF" id="PIRSF000398">
    <property type="entry name" value="M_m6A_EcoRV"/>
    <property type="match status" value="1"/>
</dbReference>